<keyword evidence="4" id="KW-1134">Transmembrane beta strand</keyword>
<evidence type="ECO:0000256" key="2">
    <source>
        <dbReference type="ARBA" id="ARBA00006980"/>
    </source>
</evidence>
<accession>A0A7W8FZ36</accession>
<dbReference type="Pfam" id="PF03958">
    <property type="entry name" value="Secretin_N"/>
    <property type="match status" value="3"/>
</dbReference>
<dbReference type="EMBL" id="JACHHP010000002">
    <property type="protein sequence ID" value="MBB5208042.1"/>
    <property type="molecule type" value="Genomic_DNA"/>
</dbReference>
<keyword evidence="17" id="KW-1185">Reference proteome</keyword>
<dbReference type="Proteomes" id="UP000521199">
    <property type="component" value="Unassembled WGS sequence"/>
</dbReference>
<dbReference type="GO" id="GO:0015627">
    <property type="term" value="C:type II protein secretion system complex"/>
    <property type="evidence" value="ECO:0007669"/>
    <property type="project" value="InterPro"/>
</dbReference>
<feature type="chain" id="PRO_5030988455" evidence="12">
    <location>
        <begin position="22"/>
        <end position="705"/>
    </location>
</feature>
<name>A0A7W8FZ36_9GAMM</name>
<feature type="signal peptide" evidence="12">
    <location>
        <begin position="1"/>
        <end position="21"/>
    </location>
</feature>
<dbReference type="PANTHER" id="PTHR30332">
    <property type="entry name" value="PROBABLE GENERAL SECRETION PATHWAY PROTEIN D"/>
    <property type="match status" value="1"/>
</dbReference>
<dbReference type="PRINTS" id="PR00811">
    <property type="entry name" value="BCTERIALGSPD"/>
</dbReference>
<evidence type="ECO:0000259" key="14">
    <source>
        <dbReference type="Pfam" id="PF03958"/>
    </source>
</evidence>
<evidence type="ECO:0000256" key="11">
    <source>
        <dbReference type="SAM" id="MobiDB-lite"/>
    </source>
</evidence>
<sequence length="705" mass="74127">MLRSTRLSAAVALLVALPLFAQTPPVVNVPKLPQAAPQPATPADGTGTGTAAATTTGDGRHTLNLKAADMGVLIQTVSEITGKSFIVDPRVEGRVTVISARPQTAAEIYETFLSVLRVHGFAAVASGDMVKIVPDALAAQDGSVGNGGGGADALVTRLVPIQHISADDVVKLLRPLAPQQATFAAHPGSNSVLITDRAGNVERLMALIRRIDTQSDSAVEVIALRHASAAEVARTLTTLEGAGAQGAGTKLIADERTNSILLSGDRSQRLRLRSLVAHLDTPLDGGENTQVIYLQYAKADDLVPILDGVTASLTRTQPAAAAEGGGDAKSATIQAHAETNSLIVTASPAVFREIQSVVRQLDVRRAQVLVEAIIAEVTDELADEIGVQWQSSSYDGGDDTGIIGGTNFPRNGIGGIIAAMADPAGTLRQSSGLNLGYVGGTIDLGGNQVLQIGALVKALRGDGRANIMSNPSVVTLDNHEAEFKVVQEVPFLTGSYTNTSSGGGNTPNNPFQTVERKDVGLILTVTPHINSGDSVRLEVKQEVSSIANSVDGAVDLITNKRELTTSVMVADGGLLILGGLSEDNTRENIQGVPYLSRIPLIGNLFKSRDSSKTRRNLMVFLRPIILRDAATEAAVSGEKYNFLRTEQLRMRENRELKYNGNVLPPLPPASIPSQPRAIEGRNDLMSNPPPIPPQQGGFETGAERD</sequence>
<evidence type="ECO:0000256" key="8">
    <source>
        <dbReference type="ARBA" id="ARBA00023136"/>
    </source>
</evidence>
<evidence type="ECO:0000313" key="16">
    <source>
        <dbReference type="EMBL" id="MBB5208042.1"/>
    </source>
</evidence>
<evidence type="ECO:0000259" key="15">
    <source>
        <dbReference type="Pfam" id="PF21305"/>
    </source>
</evidence>
<feature type="domain" description="NolW-like" evidence="14">
    <location>
        <begin position="219"/>
        <end position="282"/>
    </location>
</feature>
<dbReference type="PANTHER" id="PTHR30332:SF24">
    <property type="entry name" value="SECRETIN GSPD-RELATED"/>
    <property type="match status" value="1"/>
</dbReference>
<feature type="domain" description="GspD-like N0" evidence="15">
    <location>
        <begin position="63"/>
        <end position="132"/>
    </location>
</feature>
<dbReference type="NCBIfam" id="TIGR02517">
    <property type="entry name" value="type_II_gspD"/>
    <property type="match status" value="1"/>
</dbReference>
<keyword evidence="5" id="KW-0812">Transmembrane</keyword>
<dbReference type="InterPro" id="IPR004846">
    <property type="entry name" value="T2SS/T3SS_dom"/>
</dbReference>
<organism evidence="16 17">
    <name type="scientific">Chiayiivirga flava</name>
    <dbReference type="NCBI Taxonomy" id="659595"/>
    <lineage>
        <taxon>Bacteria</taxon>
        <taxon>Pseudomonadati</taxon>
        <taxon>Pseudomonadota</taxon>
        <taxon>Gammaproteobacteria</taxon>
        <taxon>Lysobacterales</taxon>
        <taxon>Lysobacteraceae</taxon>
        <taxon>Chiayiivirga</taxon>
    </lineage>
</organism>
<evidence type="ECO:0000256" key="9">
    <source>
        <dbReference type="ARBA" id="ARBA00023237"/>
    </source>
</evidence>
<evidence type="ECO:0000256" key="10">
    <source>
        <dbReference type="RuleBase" id="RU004004"/>
    </source>
</evidence>
<keyword evidence="3 10" id="KW-0813">Transport</keyword>
<evidence type="ECO:0000256" key="7">
    <source>
        <dbReference type="ARBA" id="ARBA00022927"/>
    </source>
</evidence>
<dbReference type="AlphaFoldDB" id="A0A7W8FZ36"/>
<keyword evidence="8" id="KW-0472">Membrane</keyword>
<evidence type="ECO:0000259" key="13">
    <source>
        <dbReference type="Pfam" id="PF00263"/>
    </source>
</evidence>
<gene>
    <name evidence="16" type="ORF">HNQ52_001571</name>
</gene>
<comment type="similarity">
    <text evidence="2">Belongs to the bacterial secretin family. GSP D subfamily.</text>
</comment>
<evidence type="ECO:0000256" key="1">
    <source>
        <dbReference type="ARBA" id="ARBA00004442"/>
    </source>
</evidence>
<dbReference type="InterPro" id="IPR050810">
    <property type="entry name" value="Bact_Secretion_Sys_Channel"/>
</dbReference>
<dbReference type="Pfam" id="PF00263">
    <property type="entry name" value="Secretin"/>
    <property type="match status" value="1"/>
</dbReference>
<comment type="caution">
    <text evidence="16">The sequence shown here is derived from an EMBL/GenBank/DDBJ whole genome shotgun (WGS) entry which is preliminary data.</text>
</comment>
<evidence type="ECO:0000256" key="6">
    <source>
        <dbReference type="ARBA" id="ARBA00022729"/>
    </source>
</evidence>
<feature type="region of interest" description="Disordered" evidence="11">
    <location>
        <begin position="31"/>
        <end position="57"/>
    </location>
</feature>
<evidence type="ECO:0000256" key="5">
    <source>
        <dbReference type="ARBA" id="ARBA00022692"/>
    </source>
</evidence>
<dbReference type="InterPro" id="IPR005644">
    <property type="entry name" value="NolW-like"/>
</dbReference>
<dbReference type="GO" id="GO:0015628">
    <property type="term" value="P:protein secretion by the type II secretion system"/>
    <property type="evidence" value="ECO:0007669"/>
    <property type="project" value="InterPro"/>
</dbReference>
<feature type="domain" description="NolW-like" evidence="14">
    <location>
        <begin position="289"/>
        <end position="367"/>
    </location>
</feature>
<dbReference type="InterPro" id="IPR038591">
    <property type="entry name" value="NolW-like_sf"/>
</dbReference>
<feature type="region of interest" description="Disordered" evidence="11">
    <location>
        <begin position="659"/>
        <end position="705"/>
    </location>
</feature>
<reference evidence="16 17" key="1">
    <citation type="submission" date="2020-08" db="EMBL/GenBank/DDBJ databases">
        <title>Genomic Encyclopedia of Type Strains, Phase IV (KMG-IV): sequencing the most valuable type-strain genomes for metagenomic binning, comparative biology and taxonomic classification.</title>
        <authorList>
            <person name="Goeker M."/>
        </authorList>
    </citation>
    <scope>NUCLEOTIDE SEQUENCE [LARGE SCALE GENOMIC DNA]</scope>
    <source>
        <strain evidence="16 17">DSM 24163</strain>
    </source>
</reference>
<dbReference type="RefSeq" id="WP_183960547.1">
    <property type="nucleotide sequence ID" value="NZ_JACHHP010000002.1"/>
</dbReference>
<dbReference type="InterPro" id="IPR001775">
    <property type="entry name" value="GspD/PilQ"/>
</dbReference>
<proteinExistence type="inferred from homology"/>
<feature type="domain" description="NolW-like" evidence="14">
    <location>
        <begin position="156"/>
        <end position="216"/>
    </location>
</feature>
<evidence type="ECO:0000256" key="4">
    <source>
        <dbReference type="ARBA" id="ARBA00022452"/>
    </source>
</evidence>
<feature type="compositionally biased region" description="Low complexity" evidence="11">
    <location>
        <begin position="33"/>
        <end position="57"/>
    </location>
</feature>
<dbReference type="InterPro" id="IPR049371">
    <property type="entry name" value="GspD-like_N0"/>
</dbReference>
<dbReference type="InterPro" id="IPR013356">
    <property type="entry name" value="T2SS_GspD"/>
</dbReference>
<evidence type="ECO:0000313" key="17">
    <source>
        <dbReference type="Proteomes" id="UP000521199"/>
    </source>
</evidence>
<keyword evidence="6 12" id="KW-0732">Signal</keyword>
<feature type="domain" description="Type II/III secretion system secretin-like" evidence="13">
    <location>
        <begin position="458"/>
        <end position="627"/>
    </location>
</feature>
<comment type="subcellular location">
    <subcellularLocation>
        <location evidence="1 10">Cell outer membrane</location>
    </subcellularLocation>
</comment>
<protein>
    <submittedName>
        <fullName evidence="16">General secretion pathway protein D</fullName>
    </submittedName>
</protein>
<dbReference type="Gene3D" id="3.30.1370.120">
    <property type="match status" value="3"/>
</dbReference>
<dbReference type="Pfam" id="PF21305">
    <property type="entry name" value="type_II_gspD_N0"/>
    <property type="match status" value="1"/>
</dbReference>
<evidence type="ECO:0000256" key="12">
    <source>
        <dbReference type="SAM" id="SignalP"/>
    </source>
</evidence>
<keyword evidence="7" id="KW-0653">Protein transport</keyword>
<evidence type="ECO:0000256" key="3">
    <source>
        <dbReference type="ARBA" id="ARBA00022448"/>
    </source>
</evidence>
<dbReference type="GO" id="GO:0009279">
    <property type="term" value="C:cell outer membrane"/>
    <property type="evidence" value="ECO:0007669"/>
    <property type="project" value="UniProtKB-SubCell"/>
</dbReference>
<keyword evidence="9" id="KW-0998">Cell outer membrane</keyword>